<dbReference type="PANTHER" id="PTHR10746">
    <property type="entry name" value="50S RIBOSOMAL PROTEIN L4"/>
    <property type="match status" value="1"/>
</dbReference>
<dbReference type="InterPro" id="IPR002136">
    <property type="entry name" value="Ribosomal_uL4"/>
</dbReference>
<dbReference type="PANTHER" id="PTHR10746:SF6">
    <property type="entry name" value="LARGE RIBOSOMAL SUBUNIT PROTEIN UL4M"/>
    <property type="match status" value="1"/>
</dbReference>
<comment type="similarity">
    <text evidence="1 5">Belongs to the universal ribosomal protein uL4 family.</text>
</comment>
<dbReference type="GO" id="GO:0006412">
    <property type="term" value="P:translation"/>
    <property type="evidence" value="ECO:0007669"/>
    <property type="project" value="UniProtKB-UniRule"/>
</dbReference>
<name>A0A395JJ68_9GAMM</name>
<dbReference type="RefSeq" id="WP_113954804.1">
    <property type="nucleotide sequence ID" value="NZ_QNRT01000003.1"/>
</dbReference>
<dbReference type="GO" id="GO:1990904">
    <property type="term" value="C:ribonucleoprotein complex"/>
    <property type="evidence" value="ECO:0007669"/>
    <property type="project" value="UniProtKB-KW"/>
</dbReference>
<comment type="function">
    <text evidence="5">One of the primary rRNA binding proteins, this protein initially binds near the 5'-end of the 23S rRNA. It is important during the early stages of 50S assembly. It makes multiple contacts with different domains of the 23S rRNA in the assembled 50S subunit and ribosome.</text>
</comment>
<dbReference type="Proteomes" id="UP000253083">
    <property type="component" value="Unassembled WGS sequence"/>
</dbReference>
<dbReference type="GO" id="GO:0019843">
    <property type="term" value="F:rRNA binding"/>
    <property type="evidence" value="ECO:0007669"/>
    <property type="project" value="UniProtKB-UniRule"/>
</dbReference>
<dbReference type="FunCoup" id="A0A395JJ68">
    <property type="interactions" value="751"/>
</dbReference>
<keyword evidence="5" id="KW-0699">rRNA-binding</keyword>
<protein>
    <recommendedName>
        <fullName evidence="4 5">Large ribosomal subunit protein uL4</fullName>
    </recommendedName>
</protein>
<evidence type="ECO:0000313" key="8">
    <source>
        <dbReference type="Proteomes" id="UP000253083"/>
    </source>
</evidence>
<dbReference type="InterPro" id="IPR013005">
    <property type="entry name" value="Ribosomal_uL4-like"/>
</dbReference>
<comment type="caution">
    <text evidence="7">The sequence shown here is derived from an EMBL/GenBank/DDBJ whole genome shotgun (WGS) entry which is preliminary data.</text>
</comment>
<dbReference type="Gene3D" id="3.40.1370.10">
    <property type="match status" value="1"/>
</dbReference>
<dbReference type="HAMAP" id="MF_01328_B">
    <property type="entry name" value="Ribosomal_uL4_B"/>
    <property type="match status" value="1"/>
</dbReference>
<evidence type="ECO:0000256" key="5">
    <source>
        <dbReference type="HAMAP-Rule" id="MF_01328"/>
    </source>
</evidence>
<evidence type="ECO:0000256" key="3">
    <source>
        <dbReference type="ARBA" id="ARBA00023274"/>
    </source>
</evidence>
<evidence type="ECO:0000256" key="2">
    <source>
        <dbReference type="ARBA" id="ARBA00022980"/>
    </source>
</evidence>
<dbReference type="SUPFAM" id="SSF52166">
    <property type="entry name" value="Ribosomal protein L4"/>
    <property type="match status" value="1"/>
</dbReference>
<evidence type="ECO:0000256" key="1">
    <source>
        <dbReference type="ARBA" id="ARBA00010528"/>
    </source>
</evidence>
<keyword evidence="8" id="KW-1185">Reference proteome</keyword>
<keyword evidence="2 5" id="KW-0689">Ribosomal protein</keyword>
<evidence type="ECO:0000256" key="6">
    <source>
        <dbReference type="SAM" id="MobiDB-lite"/>
    </source>
</evidence>
<proteinExistence type="inferred from homology"/>
<keyword evidence="3 5" id="KW-0687">Ribonucleoprotein</keyword>
<evidence type="ECO:0000256" key="4">
    <source>
        <dbReference type="ARBA" id="ARBA00035244"/>
    </source>
</evidence>
<dbReference type="GO" id="GO:0003735">
    <property type="term" value="F:structural constituent of ribosome"/>
    <property type="evidence" value="ECO:0007669"/>
    <property type="project" value="InterPro"/>
</dbReference>
<organism evidence="7 8">
    <name type="scientific">Arenicella xantha</name>
    <dbReference type="NCBI Taxonomy" id="644221"/>
    <lineage>
        <taxon>Bacteria</taxon>
        <taxon>Pseudomonadati</taxon>
        <taxon>Pseudomonadota</taxon>
        <taxon>Gammaproteobacteria</taxon>
        <taxon>Arenicellales</taxon>
        <taxon>Arenicellaceae</taxon>
        <taxon>Arenicella</taxon>
    </lineage>
</organism>
<dbReference type="OrthoDB" id="9803201at2"/>
<feature type="region of interest" description="Disordered" evidence="6">
    <location>
        <begin position="38"/>
        <end position="91"/>
    </location>
</feature>
<evidence type="ECO:0000313" key="7">
    <source>
        <dbReference type="EMBL" id="RBP49809.1"/>
    </source>
</evidence>
<dbReference type="NCBIfam" id="TIGR03953">
    <property type="entry name" value="rplD_bact"/>
    <property type="match status" value="1"/>
</dbReference>
<dbReference type="GO" id="GO:0005840">
    <property type="term" value="C:ribosome"/>
    <property type="evidence" value="ECO:0007669"/>
    <property type="project" value="UniProtKB-KW"/>
</dbReference>
<dbReference type="InterPro" id="IPR023574">
    <property type="entry name" value="Ribosomal_uL4_dom_sf"/>
</dbReference>
<reference evidence="7 8" key="1">
    <citation type="submission" date="2018-06" db="EMBL/GenBank/DDBJ databases">
        <title>Genomic Encyclopedia of Type Strains, Phase IV (KMG-IV): sequencing the most valuable type-strain genomes for metagenomic binning, comparative biology and taxonomic classification.</title>
        <authorList>
            <person name="Goeker M."/>
        </authorList>
    </citation>
    <scope>NUCLEOTIDE SEQUENCE [LARGE SCALE GENOMIC DNA]</scope>
    <source>
        <strain evidence="7 8">DSM 24032</strain>
    </source>
</reference>
<comment type="function">
    <text evidence="5">Forms part of the polypeptide exit tunnel.</text>
</comment>
<keyword evidence="5" id="KW-0694">RNA-binding</keyword>
<dbReference type="Pfam" id="PF00573">
    <property type="entry name" value="Ribosomal_L4"/>
    <property type="match status" value="1"/>
</dbReference>
<accession>A0A395JJ68</accession>
<sequence>MELKQQNGSALKVSEAVFGADYNEALIHQAVVAYQAGARQGTRGQKNRSAVSGGGAKPWRQKGTGRARAGTSRSPIWRGGGKTFPAGPQDFSQKMNRKAYRIAIRSILSELVRQDRLVVADDFVVTEPKTKQLVAKMNDFKLDDVLIVTHEFDENLILASRNLYHVGILEAQEINPLSLIGFDKVLMTTEAIKQIEEKLA</sequence>
<gene>
    <name evidence="5" type="primary">rplD</name>
    <name evidence="7" type="ORF">DFR28_103239</name>
</gene>
<comment type="subunit">
    <text evidence="5">Part of the 50S ribosomal subunit.</text>
</comment>
<dbReference type="EMBL" id="QNRT01000003">
    <property type="protein sequence ID" value="RBP49809.1"/>
    <property type="molecule type" value="Genomic_DNA"/>
</dbReference>
<dbReference type="AlphaFoldDB" id="A0A395JJ68"/>
<dbReference type="InParanoid" id="A0A395JJ68"/>